<name>A0ACC2Z235_9PEZI</name>
<accession>A0ACC2Z235</accession>
<comment type="caution">
    <text evidence="1">The sequence shown here is derived from an EMBL/GenBank/DDBJ whole genome shotgun (WGS) entry which is preliminary data.</text>
</comment>
<sequence length="558" mass="60024">MLTETFITSISAAAKAPNTSSQTKDAAIFLHEFQPLAAQRAVFKKSATPANCLAVSASHVFAAQAEKAVVHVYSREKGNQEAIVPFPERIHSLALACHDTVLVLGTEGEDIFVGVTTPQSHLQPITILAIDPTSSFLLSGSADSNIHVWSLPSLLSFSTPSSQRTPLHTLSSHRGAITALATGHSSTPANIAVSASTDSTAIVWDYHTGAQLRTYLLGTPPLALVLDATDTAFYAGYADGSVQVVEFFPRGAGQAQTAVDTLRDADAAVAPVQPPLSTRWHAENQDLGAAHCVALSWDGSTLLSGHESGKLGAWDTGRGGFRSVVAMLPGPVTNLRFLPVTGWPVVPGREMEEPSFRNSGVVPGNYTFTAQFVSTLPTLRFSADEDVEIGFGARGSKRRKTAFEEALTHTSFPAALLEEGIAELAEWGERQSAGSAPGAAVNGAEGNALMDENMRLKKQLRALQRVQKATFGQIADLREEVKGLREMGREEEEEDDEDEDEGEEDNDEDDDMRGEDEELVETRRWDRESRKLERGLKGLSGARNEITGMSLMTRGVEN</sequence>
<protein>
    <submittedName>
        <fullName evidence="1">Pre-rRNA-processing protein ipi3</fullName>
    </submittedName>
</protein>
<evidence type="ECO:0000313" key="2">
    <source>
        <dbReference type="Proteomes" id="UP001172680"/>
    </source>
</evidence>
<keyword evidence="2" id="KW-1185">Reference proteome</keyword>
<evidence type="ECO:0000313" key="1">
    <source>
        <dbReference type="EMBL" id="KAJ9641415.1"/>
    </source>
</evidence>
<organism evidence="1 2">
    <name type="scientific">Coniosporium tulheliwenetii</name>
    <dbReference type="NCBI Taxonomy" id="3383036"/>
    <lineage>
        <taxon>Eukaryota</taxon>
        <taxon>Fungi</taxon>
        <taxon>Dikarya</taxon>
        <taxon>Ascomycota</taxon>
        <taxon>Pezizomycotina</taxon>
        <taxon>Dothideomycetes</taxon>
        <taxon>Dothideomycetes incertae sedis</taxon>
        <taxon>Coniosporium</taxon>
    </lineage>
</organism>
<gene>
    <name evidence="1" type="primary">IPI3</name>
    <name evidence="1" type="ORF">H2199_005385</name>
</gene>
<reference evidence="1" key="1">
    <citation type="submission" date="2022-10" db="EMBL/GenBank/DDBJ databases">
        <title>Culturing micro-colonial fungi from biological soil crusts in the Mojave desert and describing Neophaeococcomyces mojavensis, and introducing the new genera and species Taxawa tesnikishii.</title>
        <authorList>
            <person name="Kurbessoian T."/>
            <person name="Stajich J.E."/>
        </authorList>
    </citation>
    <scope>NUCLEOTIDE SEQUENCE</scope>
    <source>
        <strain evidence="1">JES_115</strain>
    </source>
</reference>
<dbReference type="EMBL" id="JAPDRP010000015">
    <property type="protein sequence ID" value="KAJ9641415.1"/>
    <property type="molecule type" value="Genomic_DNA"/>
</dbReference>
<proteinExistence type="predicted"/>
<dbReference type="Proteomes" id="UP001172680">
    <property type="component" value="Unassembled WGS sequence"/>
</dbReference>